<comment type="caution">
    <text evidence="1">The sequence shown here is derived from an EMBL/GenBank/DDBJ whole genome shotgun (WGS) entry which is preliminary data.</text>
</comment>
<proteinExistence type="predicted"/>
<gene>
    <name evidence="1" type="ORF">MENTE1834_LOCUS16841</name>
</gene>
<name>A0ACB0YUH4_MELEN</name>
<evidence type="ECO:0000313" key="2">
    <source>
        <dbReference type="Proteomes" id="UP001497535"/>
    </source>
</evidence>
<dbReference type="Proteomes" id="UP001497535">
    <property type="component" value="Unassembled WGS sequence"/>
</dbReference>
<protein>
    <submittedName>
        <fullName evidence="1">Uncharacterized protein</fullName>
    </submittedName>
</protein>
<accession>A0ACB0YUH4</accession>
<reference evidence="1" key="1">
    <citation type="submission" date="2023-11" db="EMBL/GenBank/DDBJ databases">
        <authorList>
            <person name="Poullet M."/>
        </authorList>
    </citation>
    <scope>NUCLEOTIDE SEQUENCE</scope>
    <source>
        <strain evidence="1">E1834</strain>
    </source>
</reference>
<sequence length="294" mass="33752">MAYAYKDDKKAEEPQPVERIRIILTKALEKVCEKLIHGAREEHLAVKGPIRMPSKVLCITVRNTPCGEGSKTWDRFQHLRHVCSWLGMKRVGWIFNDLWSESRTLGTVKCIRNEDSFLLSASECITAGNLQSHFKNATNYCDTGYFGSRFVTVVASGNSSKGIDLHGYQVSNQCTAMVEANILCPTKTHPELAWARETPLNKRIILLLFNIRRKMKEAKKFFVMEGLCLLNIYLLMCRVGFEKCQIIHFLVAILSVSIWRIWTRVFILGGFLSGGESWQNLRFIVDINFYIFLF</sequence>
<keyword evidence="2" id="KW-1185">Reference proteome</keyword>
<dbReference type="EMBL" id="CAVMJV010000019">
    <property type="protein sequence ID" value="CAK5063782.1"/>
    <property type="molecule type" value="Genomic_DNA"/>
</dbReference>
<evidence type="ECO:0000313" key="1">
    <source>
        <dbReference type="EMBL" id="CAK5063782.1"/>
    </source>
</evidence>
<organism evidence="1 2">
    <name type="scientific">Meloidogyne enterolobii</name>
    <name type="common">Root-knot nematode worm</name>
    <name type="synonym">Meloidogyne mayaguensis</name>
    <dbReference type="NCBI Taxonomy" id="390850"/>
    <lineage>
        <taxon>Eukaryota</taxon>
        <taxon>Metazoa</taxon>
        <taxon>Ecdysozoa</taxon>
        <taxon>Nematoda</taxon>
        <taxon>Chromadorea</taxon>
        <taxon>Rhabditida</taxon>
        <taxon>Tylenchina</taxon>
        <taxon>Tylenchomorpha</taxon>
        <taxon>Tylenchoidea</taxon>
        <taxon>Meloidogynidae</taxon>
        <taxon>Meloidogyninae</taxon>
        <taxon>Meloidogyne</taxon>
    </lineage>
</organism>